<proteinExistence type="predicted"/>
<gene>
    <name evidence="2" type="ORF">MOV92_03275</name>
</gene>
<sequence length="118" mass="11837">MSAGRRLASRAIAWQAGATALASLAFFSLGAMHALAAAVGGGAAVAGSFVAARMALGGGVQPAGMAMGRLLAGVIFKWVAVLMVLGLGMARWHLPPLPMLVGLLAATLAFVLANLLKR</sequence>
<name>A0ABY3XFA5_9GAMM</name>
<feature type="transmembrane region" description="Helical" evidence="1">
    <location>
        <begin position="12"/>
        <end position="29"/>
    </location>
</feature>
<evidence type="ECO:0000256" key="1">
    <source>
        <dbReference type="SAM" id="Phobius"/>
    </source>
</evidence>
<keyword evidence="3" id="KW-1185">Reference proteome</keyword>
<evidence type="ECO:0008006" key="4">
    <source>
        <dbReference type="Google" id="ProtNLM"/>
    </source>
</evidence>
<accession>A0ABY3XFA5</accession>
<feature type="transmembrane region" description="Helical" evidence="1">
    <location>
        <begin position="35"/>
        <end position="56"/>
    </location>
</feature>
<dbReference type="Proteomes" id="UP000829194">
    <property type="component" value="Chromosome"/>
</dbReference>
<evidence type="ECO:0000313" key="3">
    <source>
        <dbReference type="Proteomes" id="UP000829194"/>
    </source>
</evidence>
<keyword evidence="1" id="KW-0812">Transmembrane</keyword>
<reference evidence="2 3" key="1">
    <citation type="submission" date="2022-03" db="EMBL/GenBank/DDBJ databases">
        <title>Complete genome sequence of Lysobacter capsici VKM B-2533 and Lysobacter gummosus 10.1.1, promising sources of lytic agents.</title>
        <authorList>
            <person name="Tarlachkov S.V."/>
            <person name="Kudryakova I.V."/>
            <person name="Afoshin A.S."/>
            <person name="Leontyevskaya E.A."/>
            <person name="Leontyevskaya N.V."/>
        </authorList>
    </citation>
    <scope>NUCLEOTIDE SEQUENCE [LARGE SCALE GENOMIC DNA]</scope>
    <source>
        <strain evidence="2 3">10.1.1</strain>
    </source>
</reference>
<dbReference type="EMBL" id="CP093547">
    <property type="protein sequence ID" value="UNP30316.1"/>
    <property type="molecule type" value="Genomic_DNA"/>
</dbReference>
<evidence type="ECO:0000313" key="2">
    <source>
        <dbReference type="EMBL" id="UNP30316.1"/>
    </source>
</evidence>
<organism evidence="2 3">
    <name type="scientific">Lysobacter gummosus</name>
    <dbReference type="NCBI Taxonomy" id="262324"/>
    <lineage>
        <taxon>Bacteria</taxon>
        <taxon>Pseudomonadati</taxon>
        <taxon>Pseudomonadota</taxon>
        <taxon>Gammaproteobacteria</taxon>
        <taxon>Lysobacterales</taxon>
        <taxon>Lysobacteraceae</taxon>
        <taxon>Lysobacter</taxon>
    </lineage>
</organism>
<keyword evidence="1" id="KW-0472">Membrane</keyword>
<protein>
    <recommendedName>
        <fullName evidence="4">ATP synthase I chain family protein</fullName>
    </recommendedName>
</protein>
<dbReference type="RefSeq" id="WP_057941561.1">
    <property type="nucleotide sequence ID" value="NZ_CP011131.1"/>
</dbReference>
<feature type="transmembrane region" description="Helical" evidence="1">
    <location>
        <begin position="68"/>
        <end position="90"/>
    </location>
</feature>
<keyword evidence="1" id="KW-1133">Transmembrane helix</keyword>
<feature type="transmembrane region" description="Helical" evidence="1">
    <location>
        <begin position="96"/>
        <end position="116"/>
    </location>
</feature>